<evidence type="ECO:0000313" key="1">
    <source>
        <dbReference type="EMBL" id="MEW3466618.1"/>
    </source>
</evidence>
<protein>
    <submittedName>
        <fullName evidence="1">Uncharacterized protein</fullName>
    </submittedName>
</protein>
<sequence>MLNVNTNEQTMEKIRKARMINVRFFSDKAGNTLERALIINMDENIGDVMKYLEESIDNINIIHYTTKDVYSIVNSSELEEIHDYVKLEHYWGDVISYIIEYKDCFGFTDEICLVANIDYDDSVLITAVNNFNESFNVVNIYEYRDCWVKRP</sequence>
<dbReference type="Proteomes" id="UP001554047">
    <property type="component" value="Unassembled WGS sequence"/>
</dbReference>
<evidence type="ECO:0000313" key="2">
    <source>
        <dbReference type="Proteomes" id="UP001554047"/>
    </source>
</evidence>
<organism evidence="1 2">
    <name type="scientific">Enterococcus entomosocium</name>
    <dbReference type="NCBI Taxonomy" id="3034352"/>
    <lineage>
        <taxon>Bacteria</taxon>
        <taxon>Bacillati</taxon>
        <taxon>Bacillota</taxon>
        <taxon>Bacilli</taxon>
        <taxon>Lactobacillales</taxon>
        <taxon>Enterococcaceae</taxon>
        <taxon>Enterococcus</taxon>
    </lineage>
</organism>
<name>A0ABV3MEY0_9ENTE</name>
<keyword evidence="2" id="KW-1185">Reference proteome</keyword>
<proteinExistence type="predicted"/>
<gene>
    <name evidence="1" type="ORF">AB1I55_10995</name>
</gene>
<dbReference type="RefSeq" id="WP_196044689.1">
    <property type="nucleotide sequence ID" value="NZ_JBDKDV010000015.1"/>
</dbReference>
<comment type="caution">
    <text evidence="1">The sequence shown here is derived from an EMBL/GenBank/DDBJ whole genome shotgun (WGS) entry which is preliminary data.</text>
</comment>
<accession>A0ABV3MEY0</accession>
<reference evidence="1 2" key="1">
    <citation type="submission" date="2024-05" db="EMBL/GenBank/DDBJ databases">
        <title>Human gut microbiome strain richness.</title>
        <authorList>
            <person name="Chen-Liaw A."/>
        </authorList>
    </citation>
    <scope>NUCLEOTIDE SEQUENCE [LARGE SCALE GENOMIC DNA]</scope>
    <source>
        <strain evidence="1 2">J1100102st1_G3_J1100102_180507</strain>
    </source>
</reference>
<dbReference type="EMBL" id="JBFDTB010000017">
    <property type="protein sequence ID" value="MEW3466618.1"/>
    <property type="molecule type" value="Genomic_DNA"/>
</dbReference>